<dbReference type="Proteomes" id="UP001214530">
    <property type="component" value="Chromosome"/>
</dbReference>
<dbReference type="EMBL" id="CP119313">
    <property type="protein sequence ID" value="WEK21416.1"/>
    <property type="molecule type" value="Genomic_DNA"/>
</dbReference>
<gene>
    <name evidence="1" type="ORF">P0Y49_09725</name>
</gene>
<evidence type="ECO:0008006" key="3">
    <source>
        <dbReference type="Google" id="ProtNLM"/>
    </source>
</evidence>
<name>A0AAJ5WD55_9SPHI</name>
<accession>A0AAJ5WD55</accession>
<evidence type="ECO:0000313" key="2">
    <source>
        <dbReference type="Proteomes" id="UP001214530"/>
    </source>
</evidence>
<proteinExistence type="predicted"/>
<sequence>MNFRTIPSVIFRSITLKILGLLPLLLFSGYHSSAQQDVVNSVNVNLTIVPPYSPYYSDYSGANASKVFVVLQNMSRQPVQLKLHGKLTGDNGLMITTKPNYMPSQPIILNGGEVKQLNGISLKDIFDLDNLDISGGDKNKLMLSSRLPEGNYSLCLQALDYNSGRPISGTAVSMGCSNISILYPDAPVLINPMPATETPVTNPQTLVFTWANPGTVPIGTQYKLEIAEMPDATKNPNQVLDATSFPFFSQMVSTTSFLYSATAPALQIGKHYAWRVTATDLTGKVEFKNKGVSGASTFIYGTSTITSNLPITAGALFVVSPTCQNNPSPVEVLMGPNNDLSFSWLWKEQMDRMQVSGQLDENTLSNYTQINTPNGPVIIARYELLFKRISNNLHSSSEKTQLSYSFNAPKGNLKFTDIQARAQGFFTGEVYTLKITAYDKKGTIIDETTSCPWLIKEETAIAQTQLNVTGKLAYTFDKTTYYGANNTSITLQLVDQAKPALQTYQVNGKPVSVVNLDPAKTSVSVSTDAEGNFKAQIPISANDKGNKYILMRINSAYYAMLENNIPVKIPEINRSTANGKTTIQQDTLKLGEVRTGVYNYNLAVTLKKGFPDKISINDFNAVNGAAGYVPVNYNNLSIDKSSIDTLSRLPAGIPVILFRKAKSAYIPYYEAGKKITATAQNANYIPVAEAKTQVSTNGKTIVQFKQLICNFEMGDEYYLQAMLPDTGANRRDELTAPIQQQRFMPSSDQLQTAASNTLNQAINYNIISKKPPMAKVKGKVMYQWPSQPGVLRPYANKPFEISMRVKTNLDKSVNANCQNYPVELQQVFKDARGGGSTSVPLAPGPDNLVVGRGRTDAKGNFEVSILNFMQMGTIEGLVLKQTGPATGPTCAEIAAMQKQAEEKARQIASQPVTVAAPIVVSPVQSITQSINLFSSTVQIGTSASATSPVGGTILKGPSAFEPLEGTMEARIDIPGFVDRYFSLDGLPVVASISGGSPANKPDRFVVQPFETVDLGTIVTNVDEIQDYRINFYVNNSKSNEALTGAKVVVFRGKAPSVTPPDGEGSISHPKKKLLSPDFGGTADYKGTNGVALKFDDPVEWVIDTAFSITKDGGNKGYINLGKKRLLNNESLYALQVTPGAENGGGSFQPVLVSLPINYHSGWNEVVSRNDYLGTVVVAQGAQSYDSRGVYLDLSSSRIAGRVIDASSSKGIKNATICLNNLKTNAYRFITTIDTSGYFEIKSDQFSNFLWKNEEKISITVYADGYTTPAAISPQVTEKGNKYYYTLLMKPAKSLVLKTVDAVSNQVVTAFATRGDGTIFDQVTTASGLFMMAVPAVGVQKVTIYPKDPAYFEETVSYNPTEFDGTKTIKMLKRHHRMRFVMVDNNGNKIQALNTKFKVIINNDPTKVGVYESNGDISFDFENVSINNYTIQVIDIAGRGYIPKVFNLKNEESKLPIVYNVKMLQGFSVSGLVTLAQGLNSKPVQNARVYVDYNRQAEVDYNNNTADATAYSLLESRTDKNGRYVISGIPYNVENGNLKATLQAILDTTFNVNGDKKTINIAPLAQNVADFKLTGLDIPKISGIWGYPLSIEKIEELKVSGITKYKITGLVDLSTNQSKLVPLDPKTKVRITDVILVKSTVKVEYVPELDAIPLDALATLKMKYLNRYNVILKNPKNITGRPLPLTLEKMSTGGQNGGAVNAMVSIVDNSFDFPSSYLSFQDAQRKVPVSFYLFNKNERSSTGLPTVRAIYNTDYNYDIYNLSDSTGKALKFSFIGFPATADPSGSFIATTGKINLDVNVKAKIPNSKQGTLDIRIKNLVLDGNSIEKSKGTEPIQIDLQTWKLQVKDWEIDPKQGGIVSANTLVKTGIVDVKARTFNLRSDLFVLKDFDVENISLGGGLVQLTGIDAKNTSLVFDEACGSDHAAHWRFSAVGSGNKPVASIPLPAIANKVAATILDVNYFQLISYNNENIVSLANNQNGLKLYNNKKFTFFPMSFTSDNNSFALTGQTKIDVPRIGNMALNLVYTKNGSVWDMEPGNFKLGFEGKGYVQFNRDETAKIEQQGHITKMKGLVQEPGKINPMPCTFSFGEPVSGSGMVDKGTVTLLSGYKLRLDGSSSSPGAPAGDNDLSLSISSDATNGMRVDGTNDWSTLKFSGPLNDPKSAAMVKEKPIYNFEVLGDIQVSGNQVKMDQVSTPLGNVEMVYDFDAKEMRGSLHMSEVNFGGYLFSGDVQVTNGSRGMLILGAGSLNTGTLFFNGFGTFNIGLLFGNSSLTNSNISTVTQYSKAKENICWLQQNQSNFKGFFLTGGYDLINERYGFDIGIASVYLNAMLGVEVTLGGNFATSPSPNLMALIGAHGEINAGLDAITGTSISGGLSAHLTASATYSTGGFSVSGNAGVKVKYMVSQWIPLVGQKSFGGSMDAGIYITPKTLKFSLGQNNTNVACVTNKDL</sequence>
<dbReference type="Gene3D" id="2.60.40.10">
    <property type="entry name" value="Immunoglobulins"/>
    <property type="match status" value="1"/>
</dbReference>
<protein>
    <recommendedName>
        <fullName evidence="3">TANFOR domain-containing protein</fullName>
    </recommendedName>
</protein>
<evidence type="ECO:0000313" key="1">
    <source>
        <dbReference type="EMBL" id="WEK21416.1"/>
    </source>
</evidence>
<reference evidence="1" key="1">
    <citation type="submission" date="2023-03" db="EMBL/GenBank/DDBJ databases">
        <title>Andean soil-derived lignocellulolytic bacterial consortium as a source of novel taxa and putative plastic-active enzymes.</title>
        <authorList>
            <person name="Diaz-Garcia L."/>
            <person name="Chuvochina M."/>
            <person name="Feuerriegel G."/>
            <person name="Bunk B."/>
            <person name="Sproer C."/>
            <person name="Streit W.R."/>
            <person name="Rodriguez L.M."/>
            <person name="Overmann J."/>
            <person name="Jimenez D.J."/>
        </authorList>
    </citation>
    <scope>NUCLEOTIDE SEQUENCE</scope>
    <source>
        <strain evidence="1">MAG 3858</strain>
    </source>
</reference>
<dbReference type="InterPro" id="IPR013783">
    <property type="entry name" value="Ig-like_fold"/>
</dbReference>
<organism evidence="1 2">
    <name type="scientific">Candidatus Pedobacter colombiensis</name>
    <dbReference type="NCBI Taxonomy" id="3121371"/>
    <lineage>
        <taxon>Bacteria</taxon>
        <taxon>Pseudomonadati</taxon>
        <taxon>Bacteroidota</taxon>
        <taxon>Sphingobacteriia</taxon>
        <taxon>Sphingobacteriales</taxon>
        <taxon>Sphingobacteriaceae</taxon>
        <taxon>Pedobacter</taxon>
    </lineage>
</organism>